<evidence type="ECO:0000313" key="4">
    <source>
        <dbReference type="Proteomes" id="UP000054387"/>
    </source>
</evidence>
<organism evidence="3 4">
    <name type="scientific">Haloprofundus marisrubri</name>
    <dbReference type="NCBI Taxonomy" id="1514971"/>
    <lineage>
        <taxon>Archaea</taxon>
        <taxon>Methanobacteriati</taxon>
        <taxon>Methanobacteriota</taxon>
        <taxon>Stenosarchaea group</taxon>
        <taxon>Halobacteria</taxon>
        <taxon>Halobacteriales</taxon>
        <taxon>Haloferacaceae</taxon>
        <taxon>Haloprofundus</taxon>
    </lineage>
</organism>
<keyword evidence="4" id="KW-1185">Reference proteome</keyword>
<protein>
    <recommendedName>
        <fullName evidence="2">DUF7310 domain-containing protein</fullName>
    </recommendedName>
</protein>
<feature type="domain" description="DUF7310" evidence="2">
    <location>
        <begin position="25"/>
        <end position="107"/>
    </location>
</feature>
<dbReference type="STRING" id="1514971.AUR64_08740"/>
<dbReference type="OrthoDB" id="308489at2157"/>
<dbReference type="EMBL" id="LOPU01000018">
    <property type="protein sequence ID" value="KTG09718.1"/>
    <property type="molecule type" value="Genomic_DNA"/>
</dbReference>
<dbReference type="AlphaFoldDB" id="A0A0W1R8J2"/>
<evidence type="ECO:0000259" key="2">
    <source>
        <dbReference type="Pfam" id="PF23991"/>
    </source>
</evidence>
<feature type="region of interest" description="Disordered" evidence="1">
    <location>
        <begin position="106"/>
        <end position="160"/>
    </location>
</feature>
<accession>A0A0W1R8J2</accession>
<comment type="caution">
    <text evidence="3">The sequence shown here is derived from an EMBL/GenBank/DDBJ whole genome shotgun (WGS) entry which is preliminary data.</text>
</comment>
<dbReference type="InterPro" id="IPR055734">
    <property type="entry name" value="DUF7310"/>
</dbReference>
<reference evidence="3 4" key="1">
    <citation type="submission" date="2015-12" db="EMBL/GenBank/DDBJ databases">
        <title>Haloprofundus marisrubri gen. nov., sp. nov., an extremely halophilic archaeon isolated from the Discovery deep brine-seawater interface in the Red Sea.</title>
        <authorList>
            <person name="Zhang G."/>
            <person name="Stingl U."/>
            <person name="Rashid M."/>
        </authorList>
    </citation>
    <scope>NUCLEOTIDE SEQUENCE [LARGE SCALE GENOMIC DNA]</scope>
    <source>
        <strain evidence="3 4">SB9</strain>
    </source>
</reference>
<dbReference type="RefSeq" id="WP_058581073.1">
    <property type="nucleotide sequence ID" value="NZ_LOPU01000018.1"/>
</dbReference>
<feature type="region of interest" description="Disordered" evidence="1">
    <location>
        <begin position="1"/>
        <end position="44"/>
    </location>
</feature>
<gene>
    <name evidence="3" type="ORF">AUR64_08740</name>
</gene>
<proteinExistence type="predicted"/>
<evidence type="ECO:0000313" key="3">
    <source>
        <dbReference type="EMBL" id="KTG09718.1"/>
    </source>
</evidence>
<name>A0A0W1R8J2_9EURY</name>
<evidence type="ECO:0000256" key="1">
    <source>
        <dbReference type="SAM" id="MobiDB-lite"/>
    </source>
</evidence>
<dbReference type="Proteomes" id="UP000054387">
    <property type="component" value="Unassembled WGS sequence"/>
</dbReference>
<dbReference type="Pfam" id="PF23991">
    <property type="entry name" value="DUF7310"/>
    <property type="match status" value="1"/>
</dbReference>
<sequence length="160" mass="17102">MSDETARSGGESTKASHHRTRLDRLDTRLSAVERSATGDDSSVADLSDAAELDARLTAVEETDAEFDERLSELEAAVQALRGYVGGVRAVNRDVERRADAAIAAVESMERERSSSDAVAEIVSEVDSDTSDDRGAKSTESSEPGPDDSGQGLTARLKETW</sequence>